<reference evidence="6" key="2">
    <citation type="submission" date="2025-09" db="UniProtKB">
        <authorList>
            <consortium name="Ensembl"/>
        </authorList>
    </citation>
    <scope>IDENTIFICATION</scope>
</reference>
<keyword evidence="3" id="KW-0342">GTP-binding</keyword>
<evidence type="ECO:0000256" key="1">
    <source>
        <dbReference type="ARBA" id="ARBA00008535"/>
    </source>
</evidence>
<keyword evidence="4" id="KW-0472">Membrane</keyword>
<keyword evidence="2" id="KW-0547">Nucleotide-binding</keyword>
<accession>A0A8C6WF04</accession>
<evidence type="ECO:0000256" key="3">
    <source>
        <dbReference type="ARBA" id="ARBA00023134"/>
    </source>
</evidence>
<reference evidence="6" key="1">
    <citation type="submission" date="2025-08" db="UniProtKB">
        <authorList>
            <consortium name="Ensembl"/>
        </authorList>
    </citation>
    <scope>IDENTIFICATION</scope>
</reference>
<dbReference type="PROSITE" id="PS51720">
    <property type="entry name" value="G_AIG1"/>
    <property type="match status" value="1"/>
</dbReference>
<dbReference type="Pfam" id="PF04548">
    <property type="entry name" value="AIG1"/>
    <property type="match status" value="1"/>
</dbReference>
<sequence>MYINDICKTSQVLKFILFADDTNIFASDIPTMRIVTLGKTGSGKSSLANTLFREETFTVNHSANSQTQFCQSENKIINGTNIQLVDTPGFFDTDKQKDTELKDELLKCIIECAPGAHAFLLTLKVEKFTAQEEAVVEQMMNYFSKEALKFTTVMFTHGDQLPKGMKIEEWVKENKALNDLVQKCGGRCCVIDNKYWINSQDQYRNNQNQIKQLLETIYKTIEENEGNCYTNDLLQKVQLMKEREKNHKALFAKLKKILIGVGLGTLIGALLGVGVEHSEVQIIRKCAKRNKVNANQL</sequence>
<feature type="domain" description="AIG1-type G" evidence="5">
    <location>
        <begin position="29"/>
        <end position="238"/>
    </location>
</feature>
<evidence type="ECO:0000313" key="6">
    <source>
        <dbReference type="Ensembl" id="ENSNMLP00000002498.1"/>
    </source>
</evidence>
<dbReference type="AlphaFoldDB" id="A0A8C6WF04"/>
<evidence type="ECO:0000256" key="4">
    <source>
        <dbReference type="SAM" id="Phobius"/>
    </source>
</evidence>
<dbReference type="InterPro" id="IPR045058">
    <property type="entry name" value="GIMA/IAN/Toc"/>
</dbReference>
<keyword evidence="7" id="KW-1185">Reference proteome</keyword>
<keyword evidence="4" id="KW-1133">Transmembrane helix</keyword>
<dbReference type="InterPro" id="IPR006703">
    <property type="entry name" value="G_AIG1"/>
</dbReference>
<dbReference type="Proteomes" id="UP000694523">
    <property type="component" value="Unplaced"/>
</dbReference>
<name>A0A8C6WF04_9GOBI</name>
<organism evidence="6 7">
    <name type="scientific">Neogobius melanostomus</name>
    <name type="common">round goby</name>
    <dbReference type="NCBI Taxonomy" id="47308"/>
    <lineage>
        <taxon>Eukaryota</taxon>
        <taxon>Metazoa</taxon>
        <taxon>Chordata</taxon>
        <taxon>Craniata</taxon>
        <taxon>Vertebrata</taxon>
        <taxon>Euteleostomi</taxon>
        <taxon>Actinopterygii</taxon>
        <taxon>Neopterygii</taxon>
        <taxon>Teleostei</taxon>
        <taxon>Neoteleostei</taxon>
        <taxon>Acanthomorphata</taxon>
        <taxon>Gobiaria</taxon>
        <taxon>Gobiiformes</taxon>
        <taxon>Gobioidei</taxon>
        <taxon>Gobiidae</taxon>
        <taxon>Benthophilinae</taxon>
        <taxon>Neogobiini</taxon>
        <taxon>Neogobius</taxon>
    </lineage>
</organism>
<evidence type="ECO:0000313" key="7">
    <source>
        <dbReference type="Proteomes" id="UP000694523"/>
    </source>
</evidence>
<dbReference type="Ensembl" id="ENSNMLT00000002873.1">
    <property type="protein sequence ID" value="ENSNMLP00000002498.1"/>
    <property type="gene ID" value="ENSNMLG00000001836.1"/>
</dbReference>
<proteinExistence type="inferred from homology"/>
<protein>
    <recommendedName>
        <fullName evidence="5">AIG1-type G domain-containing protein</fullName>
    </recommendedName>
</protein>
<dbReference type="Gene3D" id="3.40.50.300">
    <property type="entry name" value="P-loop containing nucleotide triphosphate hydrolases"/>
    <property type="match status" value="1"/>
</dbReference>
<dbReference type="FunFam" id="3.40.50.300:FF:000366">
    <property type="entry name" value="GTPase, IMAP family member 2"/>
    <property type="match status" value="1"/>
</dbReference>
<comment type="similarity">
    <text evidence="1">Belongs to the TRAFAC class TrmE-Era-EngA-EngB-Septin-like GTPase superfamily. AIG1/Toc34/Toc159-like paraseptin GTPase family. IAN subfamily.</text>
</comment>
<feature type="transmembrane region" description="Helical" evidence="4">
    <location>
        <begin position="257"/>
        <end position="275"/>
    </location>
</feature>
<evidence type="ECO:0000259" key="5">
    <source>
        <dbReference type="PROSITE" id="PS51720"/>
    </source>
</evidence>
<dbReference type="SUPFAM" id="SSF52540">
    <property type="entry name" value="P-loop containing nucleoside triphosphate hydrolases"/>
    <property type="match status" value="1"/>
</dbReference>
<dbReference type="PANTHER" id="PTHR10903:SF62">
    <property type="entry name" value="GTPASE IMAP FAMILY MEMBER 4-LIKE-RELATED"/>
    <property type="match status" value="1"/>
</dbReference>
<dbReference type="GO" id="GO:0005525">
    <property type="term" value="F:GTP binding"/>
    <property type="evidence" value="ECO:0007669"/>
    <property type="project" value="UniProtKB-KW"/>
</dbReference>
<dbReference type="InterPro" id="IPR027417">
    <property type="entry name" value="P-loop_NTPase"/>
</dbReference>
<keyword evidence="4" id="KW-0812">Transmembrane</keyword>
<dbReference type="PANTHER" id="PTHR10903">
    <property type="entry name" value="GTPASE, IMAP FAMILY MEMBER-RELATED"/>
    <property type="match status" value="1"/>
</dbReference>
<evidence type="ECO:0000256" key="2">
    <source>
        <dbReference type="ARBA" id="ARBA00022741"/>
    </source>
</evidence>